<dbReference type="AlphaFoldDB" id="W9UYR4"/>
<sequence>MESDDQPIPLHFPIEREPHTLALIRYLRELLPVTTELLIECREDMEQSVTNITCRLHDVQTAIVSDNAHEGIYSVEKPIEDTINAHVAQMITSLQFQDRLSQVLSNLIFSLVEAESVITSTENLPTEEVVIQFTEMLKKMRQRATTDLERRVFDPTLKQHPSSDEDDNLTFF</sequence>
<dbReference type="Proteomes" id="UP000019464">
    <property type="component" value="Unassembled WGS sequence"/>
</dbReference>
<protein>
    <submittedName>
        <fullName evidence="1">Uncharacterized protein</fullName>
    </submittedName>
</protein>
<dbReference type="RefSeq" id="WP_036508604.1">
    <property type="nucleotide sequence ID" value="NZ_AONB01000003.1"/>
</dbReference>
<comment type="caution">
    <text evidence="1">The sequence shown here is derived from an EMBL/GenBank/DDBJ whole genome shotgun (WGS) entry which is preliminary data.</text>
</comment>
<evidence type="ECO:0000313" key="2">
    <source>
        <dbReference type="Proteomes" id="UP000019464"/>
    </source>
</evidence>
<organism evidence="1 2">
    <name type="scientific">Nitrincola nitratireducens</name>
    <dbReference type="NCBI Taxonomy" id="1229521"/>
    <lineage>
        <taxon>Bacteria</taxon>
        <taxon>Pseudomonadati</taxon>
        <taxon>Pseudomonadota</taxon>
        <taxon>Gammaproteobacteria</taxon>
        <taxon>Oceanospirillales</taxon>
        <taxon>Oceanospirillaceae</taxon>
        <taxon>Nitrincola</taxon>
    </lineage>
</organism>
<keyword evidence="2" id="KW-1185">Reference proteome</keyword>
<dbReference type="OrthoDB" id="3288815at2"/>
<dbReference type="EMBL" id="AONB01000003">
    <property type="protein sequence ID" value="EXJ12234.1"/>
    <property type="molecule type" value="Genomic_DNA"/>
</dbReference>
<reference evidence="1 2" key="2">
    <citation type="journal article" date="2015" name="Syst. Appl. Microbiol.">
        <title>Nitrincola nitratireducens sp. nov. isolated from a haloalkaline crater lake.</title>
        <authorList>
            <person name="Singh A."/>
            <person name="Vaidya B."/>
            <person name="Tanuku N.R."/>
            <person name="Pinnaka A.K."/>
        </authorList>
    </citation>
    <scope>NUCLEOTIDE SEQUENCE [LARGE SCALE GENOMIC DNA]</scope>
    <source>
        <strain evidence="1 2">AK23</strain>
    </source>
</reference>
<evidence type="ECO:0000313" key="1">
    <source>
        <dbReference type="EMBL" id="EXJ12234.1"/>
    </source>
</evidence>
<accession>W9UYR4</accession>
<name>W9UYR4_9GAMM</name>
<reference evidence="2" key="1">
    <citation type="submission" date="2012-11" db="EMBL/GenBank/DDBJ databases">
        <authorList>
            <person name="Singh A."/>
            <person name="Pinnaka A.K."/>
            <person name="Vaidya B."/>
        </authorList>
    </citation>
    <scope>NUCLEOTIDE SEQUENCE [LARGE SCALE GENOMIC DNA]</scope>
    <source>
        <strain evidence="2">AK23</strain>
    </source>
</reference>
<gene>
    <name evidence="1" type="ORF">D791_01123</name>
</gene>
<proteinExistence type="predicted"/>
<dbReference type="STRING" id="1229521.D791_01123"/>